<reference evidence="4" key="1">
    <citation type="submission" date="2014-03" db="EMBL/GenBank/DDBJ databases">
        <title>The Genome Sequence of Puccinia striiformis f. sp. tritici PST-78.</title>
        <authorList>
            <consortium name="The Broad Institute Genome Sequencing Platform"/>
            <person name="Cuomo C."/>
            <person name="Hulbert S."/>
            <person name="Chen X."/>
            <person name="Walker B."/>
            <person name="Young S.K."/>
            <person name="Zeng Q."/>
            <person name="Gargeya S."/>
            <person name="Fitzgerald M."/>
            <person name="Haas B."/>
            <person name="Abouelleil A."/>
            <person name="Alvarado L."/>
            <person name="Arachchi H.M."/>
            <person name="Berlin A.M."/>
            <person name="Chapman S.B."/>
            <person name="Goldberg J."/>
            <person name="Griggs A."/>
            <person name="Gujja S."/>
            <person name="Hansen M."/>
            <person name="Howarth C."/>
            <person name="Imamovic A."/>
            <person name="Larimer J."/>
            <person name="McCowan C."/>
            <person name="Montmayeur A."/>
            <person name="Murphy C."/>
            <person name="Neiman D."/>
            <person name="Pearson M."/>
            <person name="Priest M."/>
            <person name="Roberts A."/>
            <person name="Saif S."/>
            <person name="Shea T."/>
            <person name="Sisk P."/>
            <person name="Sykes S."/>
            <person name="Wortman J."/>
            <person name="Nusbaum C."/>
            <person name="Birren B."/>
        </authorList>
    </citation>
    <scope>NUCLEOTIDE SEQUENCE [LARGE SCALE GENOMIC DNA]</scope>
    <source>
        <strain evidence="4">race PST-78</strain>
    </source>
</reference>
<dbReference type="AlphaFoldDB" id="A0A0L0V9W2"/>
<evidence type="ECO:0000313" key="4">
    <source>
        <dbReference type="Proteomes" id="UP000054564"/>
    </source>
</evidence>
<dbReference type="PANTHER" id="PTHR14464">
    <property type="entry name" value="EXONUCLEASE V"/>
    <property type="match status" value="1"/>
</dbReference>
<dbReference type="Proteomes" id="UP000054564">
    <property type="component" value="Unassembled WGS sequence"/>
</dbReference>
<keyword evidence="4" id="KW-1185">Reference proteome</keyword>
<proteinExistence type="inferred from homology"/>
<sequence length="125" mass="14683">MKVKWIEEDSTSTTSINEDDSTKQQEDDEDPILFSLGPDYSSFKFLLSIPDTHLNKDSTIISQLQFSFHPLEFHRFVSHTLRFWNREPEPVGVDIHHSDECLPCEFKDDCEWRSKLSKKINSIYS</sequence>
<organism evidence="3 4">
    <name type="scientific">Puccinia striiformis f. sp. tritici PST-78</name>
    <dbReference type="NCBI Taxonomy" id="1165861"/>
    <lineage>
        <taxon>Eukaryota</taxon>
        <taxon>Fungi</taxon>
        <taxon>Dikarya</taxon>
        <taxon>Basidiomycota</taxon>
        <taxon>Pucciniomycotina</taxon>
        <taxon>Pucciniomycetes</taxon>
        <taxon>Pucciniales</taxon>
        <taxon>Pucciniaceae</taxon>
        <taxon>Puccinia</taxon>
    </lineage>
</organism>
<gene>
    <name evidence="3" type="ORF">PSTG_10649</name>
</gene>
<evidence type="ECO:0000313" key="3">
    <source>
        <dbReference type="EMBL" id="KNE96077.1"/>
    </source>
</evidence>
<dbReference type="GO" id="GO:0036297">
    <property type="term" value="P:interstrand cross-link repair"/>
    <property type="evidence" value="ECO:0007669"/>
    <property type="project" value="TreeGrafter"/>
</dbReference>
<accession>A0A0L0V9W2</accession>
<evidence type="ECO:0000256" key="2">
    <source>
        <dbReference type="SAM" id="MobiDB-lite"/>
    </source>
</evidence>
<protein>
    <submittedName>
        <fullName evidence="3">Uncharacterized protein</fullName>
    </submittedName>
</protein>
<feature type="region of interest" description="Disordered" evidence="2">
    <location>
        <begin position="1"/>
        <end position="30"/>
    </location>
</feature>
<dbReference type="InterPro" id="IPR019190">
    <property type="entry name" value="EXOV"/>
</dbReference>
<dbReference type="EMBL" id="AJIL01000087">
    <property type="protein sequence ID" value="KNE96077.1"/>
    <property type="molecule type" value="Genomic_DNA"/>
</dbReference>
<dbReference type="GO" id="GO:0005634">
    <property type="term" value="C:nucleus"/>
    <property type="evidence" value="ECO:0007669"/>
    <property type="project" value="TreeGrafter"/>
</dbReference>
<dbReference type="GO" id="GO:0045145">
    <property type="term" value="F:single-stranded DNA 5'-3' DNA exonuclease activity"/>
    <property type="evidence" value="ECO:0007669"/>
    <property type="project" value="InterPro"/>
</dbReference>
<comment type="similarity">
    <text evidence="1">Belongs to the EXO5 family.</text>
</comment>
<comment type="caution">
    <text evidence="3">The sequence shown here is derived from an EMBL/GenBank/DDBJ whole genome shotgun (WGS) entry which is preliminary data.</text>
</comment>
<name>A0A0L0V9W2_9BASI</name>
<dbReference type="GO" id="GO:0005739">
    <property type="term" value="C:mitochondrion"/>
    <property type="evidence" value="ECO:0007669"/>
    <property type="project" value="TreeGrafter"/>
</dbReference>
<dbReference type="Pfam" id="PF09810">
    <property type="entry name" value="Exo5"/>
    <property type="match status" value="1"/>
</dbReference>
<dbReference type="OrthoDB" id="354769at2759"/>
<dbReference type="PANTHER" id="PTHR14464:SF4">
    <property type="entry name" value="EXONUCLEASE V"/>
    <property type="match status" value="1"/>
</dbReference>
<evidence type="ECO:0000256" key="1">
    <source>
        <dbReference type="ARBA" id="ARBA00009797"/>
    </source>
</evidence>